<reference evidence="1 2" key="1">
    <citation type="submission" date="2016-01" db="EMBL/GenBank/DDBJ databases">
        <authorList>
            <person name="Oliw E.H."/>
        </authorList>
    </citation>
    <scope>NUCLEOTIDE SEQUENCE [LARGE SCALE GENOMIC DNA]</scope>
    <source>
        <strain evidence="1 2">Kerr 14</strain>
    </source>
</reference>
<accession>A0A1S7S385</accession>
<protein>
    <submittedName>
        <fullName evidence="1">Uncharacterized protein</fullName>
    </submittedName>
</protein>
<dbReference type="NCBIfam" id="NF047746">
    <property type="entry name" value="SocB_toxin"/>
    <property type="match status" value="1"/>
</dbReference>
<gene>
    <name evidence="1" type="ORF">AGR4C_Lc80057</name>
</gene>
<dbReference type="AlphaFoldDB" id="A0A1S7S385"/>
<dbReference type="EMBL" id="FBWC01000030">
    <property type="protein sequence ID" value="CUX61986.1"/>
    <property type="molecule type" value="Genomic_DNA"/>
</dbReference>
<proteinExistence type="predicted"/>
<evidence type="ECO:0000313" key="2">
    <source>
        <dbReference type="Proteomes" id="UP000191897"/>
    </source>
</evidence>
<sequence>MTTPLLHDTDLARIAPLPDDMKRSQLMQMKGGFSTFSYKPVSTCYPDIFNVQSGMFGASPATPWKQVQAQVIRASRLGDEQRNNLQVAKALYEFASNAGVIARRHDFFPMHIGVGKKVSFWLPMVLAVDGQPHAIFIDPRRNKGLTELGRKFAFSMMHERIRAADVDFADIKLGIIRFQDGDDDERSVRFYRDDGIGLFSLDQLESMVAATYRIWQEVYEERTIETRRKASGTGGLF</sequence>
<dbReference type="RefSeq" id="WP_080867091.1">
    <property type="nucleotide sequence ID" value="NZ_LT009731.1"/>
</dbReference>
<dbReference type="Pfam" id="PF26318">
    <property type="entry name" value="SocB"/>
    <property type="match status" value="1"/>
</dbReference>
<name>A0A1S7S385_AGRTU</name>
<dbReference type="Proteomes" id="UP000191897">
    <property type="component" value="Unassembled WGS sequence"/>
</dbReference>
<evidence type="ECO:0000313" key="1">
    <source>
        <dbReference type="EMBL" id="CUX61986.1"/>
    </source>
</evidence>
<dbReference type="InterPro" id="IPR059063">
    <property type="entry name" value="SocB"/>
</dbReference>
<organism evidence="1 2">
    <name type="scientific">Agrobacterium tumefaciens str. Kerr 14</name>
    <dbReference type="NCBI Taxonomy" id="1183424"/>
    <lineage>
        <taxon>Bacteria</taxon>
        <taxon>Pseudomonadati</taxon>
        <taxon>Pseudomonadota</taxon>
        <taxon>Alphaproteobacteria</taxon>
        <taxon>Hyphomicrobiales</taxon>
        <taxon>Rhizobiaceae</taxon>
        <taxon>Rhizobium/Agrobacterium group</taxon>
        <taxon>Agrobacterium</taxon>
        <taxon>Agrobacterium tumefaciens complex</taxon>
    </lineage>
</organism>